<reference evidence="3 4" key="2">
    <citation type="journal article" date="2022" name="Microorganisms">
        <title>Complete Genome Sequences of Two Flavobacterium ammonificans Strains and a Flavobacterium ammoniigenes Strain of Ammonifying Bacterioplankton Isolated from Surface River Water.</title>
        <authorList>
            <person name="Suda W."/>
            <person name="Ogata Y."/>
            <person name="Shindo C."/>
            <person name="Watanabe K."/>
        </authorList>
    </citation>
    <scope>NUCLEOTIDE SEQUENCE [LARGE SCALE GENOMIC DNA]</scope>
    <source>
        <strain evidence="3 4">GENT5</strain>
    </source>
</reference>
<dbReference type="Proteomes" id="UP001319867">
    <property type="component" value="Chromosome"/>
</dbReference>
<evidence type="ECO:0000313" key="3">
    <source>
        <dbReference type="EMBL" id="BDB53813.1"/>
    </source>
</evidence>
<dbReference type="SUPFAM" id="SSF52129">
    <property type="entry name" value="Caspase-like"/>
    <property type="match status" value="1"/>
</dbReference>
<dbReference type="InterPro" id="IPR011600">
    <property type="entry name" value="Pept_C14_caspase"/>
</dbReference>
<evidence type="ECO:0000256" key="1">
    <source>
        <dbReference type="SAM" id="Coils"/>
    </source>
</evidence>
<keyword evidence="1" id="KW-0175">Coiled coil</keyword>
<proteinExistence type="predicted"/>
<dbReference type="InterPro" id="IPR029030">
    <property type="entry name" value="Caspase-like_dom_sf"/>
</dbReference>
<dbReference type="Gene3D" id="3.40.50.1460">
    <property type="match status" value="1"/>
</dbReference>
<protein>
    <recommendedName>
        <fullName evidence="2">Peptidase C14 caspase domain-containing protein</fullName>
    </recommendedName>
</protein>
<feature type="domain" description="Peptidase C14 caspase" evidence="2">
    <location>
        <begin position="2"/>
        <end position="215"/>
    </location>
</feature>
<dbReference type="PANTHER" id="PTHR22576:SF37">
    <property type="entry name" value="MUCOSA-ASSOCIATED LYMPHOID TISSUE LYMPHOMA TRANSLOCATION PROTEIN 1"/>
    <property type="match status" value="1"/>
</dbReference>
<gene>
    <name evidence="3" type="ORF">GENT5_01180</name>
</gene>
<dbReference type="Pfam" id="PF00656">
    <property type="entry name" value="Peptidase_C14"/>
    <property type="match status" value="1"/>
</dbReference>
<feature type="coiled-coil region" evidence="1">
    <location>
        <begin position="447"/>
        <end position="474"/>
    </location>
</feature>
<keyword evidence="4" id="KW-1185">Reference proteome</keyword>
<dbReference type="InterPro" id="IPR052039">
    <property type="entry name" value="Caspase-related_regulators"/>
</dbReference>
<name>A0ABM7V1K3_9FLAO</name>
<dbReference type="PANTHER" id="PTHR22576">
    <property type="entry name" value="MUCOSA ASSOCIATED LYMPHOID TISSUE LYMPHOMA TRANSLOCATION PROTEIN 1/PARACASPASE"/>
    <property type="match status" value="1"/>
</dbReference>
<sequence length="480" mass="56564">MRIGILIGISEYENYNNLPGCENDINALSEVLNTSKEFDEIKVFSKNVKSNIVKSELSKLFEDWKNQSIEELFFYFSGHGSFLSNEFYYILSDFDESQKRQTSLQNSEIDNMIKSIKPKMVTKVIDACQSGVSYIKGNSNIVEKYYSKTADSFDKCYFLHSSMTSQYSYQNDKLSDFTKSFLKAINRSDKPSIRYKDIIDFISDEFEKSTDQTPFFITQADHTERFLDTSPELQNVLAKYIIESVKEIEKINEEDPVKYNSYIDKIKKEAEVYSTQEDVSILLEQVKELIEESELKTEINELYEFKFTFEHNLRYLPKGFLIARWLEDNPNDFFAKPDYEQTSYQEEETRANPFGSIASMMRGNKIVTKYRNDLKGFEQPIDIPYKYVTIDFKPLFPNLKQHALLLTFLISKKDIKFFYAFTGYSETDWSRKEIITNFKWSSSDFQIKQTEKILEFIKNKISETENKLVEIIKEKFEHEK</sequence>
<evidence type="ECO:0000313" key="4">
    <source>
        <dbReference type="Proteomes" id="UP001319867"/>
    </source>
</evidence>
<evidence type="ECO:0000259" key="2">
    <source>
        <dbReference type="Pfam" id="PF00656"/>
    </source>
</evidence>
<reference evidence="3 4" key="1">
    <citation type="journal article" date="2022" name="Int. J. Syst. Evol. Microbiol.">
        <title>Flavobacterium ammonificans sp. nov. and Flavobacterium ammoniigenes sp. nov., ammonifying bacteria isolated from surface river water.</title>
        <authorList>
            <person name="Watanabe K."/>
            <person name="Kitamura T."/>
            <person name="Ogata Y."/>
            <person name="Shindo C."/>
            <person name="Suda W."/>
        </authorList>
    </citation>
    <scope>NUCLEOTIDE SEQUENCE [LARGE SCALE GENOMIC DNA]</scope>
    <source>
        <strain evidence="3 4">GENT5</strain>
    </source>
</reference>
<dbReference type="RefSeq" id="WP_229317417.1">
    <property type="nucleotide sequence ID" value="NZ_AP025184.1"/>
</dbReference>
<organism evidence="3 4">
    <name type="scientific">Flavobacterium ammoniigenes</name>
    <dbReference type="NCBI Taxonomy" id="1751095"/>
    <lineage>
        <taxon>Bacteria</taxon>
        <taxon>Pseudomonadati</taxon>
        <taxon>Bacteroidota</taxon>
        <taxon>Flavobacteriia</taxon>
        <taxon>Flavobacteriales</taxon>
        <taxon>Flavobacteriaceae</taxon>
        <taxon>Flavobacterium</taxon>
    </lineage>
</organism>
<accession>A0ABM7V1K3</accession>
<dbReference type="EMBL" id="AP025184">
    <property type="protein sequence ID" value="BDB53813.1"/>
    <property type="molecule type" value="Genomic_DNA"/>
</dbReference>